<dbReference type="AlphaFoldDB" id="A0AAD7YA33"/>
<dbReference type="Pfam" id="PF05517">
    <property type="entry name" value="p25-alpha"/>
    <property type="match status" value="1"/>
</dbReference>
<reference evidence="2" key="1">
    <citation type="submission" date="2023-03" db="EMBL/GenBank/DDBJ databases">
        <title>Chromosome-level genomes of two armyworms, Mythimna separata and Mythimna loreyi, provide insights into the biosynthesis and reception of sex pheromones.</title>
        <authorList>
            <person name="Zhao H."/>
        </authorList>
    </citation>
    <scope>NUCLEOTIDE SEQUENCE</scope>
    <source>
        <strain evidence="2">BeijingLab</strain>
        <tissue evidence="2">Pupa</tissue>
    </source>
</reference>
<dbReference type="EMBL" id="JARGEI010000027">
    <property type="protein sequence ID" value="KAJ8707884.1"/>
    <property type="molecule type" value="Genomic_DNA"/>
</dbReference>
<dbReference type="GO" id="GO:0046785">
    <property type="term" value="P:microtubule polymerization"/>
    <property type="evidence" value="ECO:0007669"/>
    <property type="project" value="InterPro"/>
</dbReference>
<sequence length="104" mass="11636">MDKAFQDLEKTGKNDVDNLIKWMKDSKIIDSSKDDEGIRKLFKSNDAKQKVDLEKFKEVVAQVAKDQKKTTDTLSQKLAETAPKVLDAAKKGIDAIKGALKIDK</sequence>
<name>A0AAD7YA33_MYTSE</name>
<dbReference type="Gene3D" id="1.10.238.10">
    <property type="entry name" value="EF-hand"/>
    <property type="match status" value="1"/>
</dbReference>
<dbReference type="InterPro" id="IPR011992">
    <property type="entry name" value="EF-hand-dom_pair"/>
</dbReference>
<dbReference type="GO" id="GO:0015631">
    <property type="term" value="F:tubulin binding"/>
    <property type="evidence" value="ECO:0007669"/>
    <property type="project" value="InterPro"/>
</dbReference>
<dbReference type="InterPro" id="IPR008907">
    <property type="entry name" value="TPP/p25"/>
</dbReference>
<evidence type="ECO:0000256" key="1">
    <source>
        <dbReference type="ARBA" id="ARBA00010994"/>
    </source>
</evidence>
<comment type="similarity">
    <text evidence="1">Belongs to the TPPP family.</text>
</comment>
<keyword evidence="3" id="KW-1185">Reference proteome</keyword>
<evidence type="ECO:0000313" key="2">
    <source>
        <dbReference type="EMBL" id="KAJ8707884.1"/>
    </source>
</evidence>
<protein>
    <submittedName>
        <fullName evidence="2">Uncharacterized protein</fullName>
    </submittedName>
</protein>
<organism evidence="2 3">
    <name type="scientific">Mythimna separata</name>
    <name type="common">Oriental armyworm</name>
    <name type="synonym">Pseudaletia separata</name>
    <dbReference type="NCBI Taxonomy" id="271217"/>
    <lineage>
        <taxon>Eukaryota</taxon>
        <taxon>Metazoa</taxon>
        <taxon>Ecdysozoa</taxon>
        <taxon>Arthropoda</taxon>
        <taxon>Hexapoda</taxon>
        <taxon>Insecta</taxon>
        <taxon>Pterygota</taxon>
        <taxon>Neoptera</taxon>
        <taxon>Endopterygota</taxon>
        <taxon>Lepidoptera</taxon>
        <taxon>Glossata</taxon>
        <taxon>Ditrysia</taxon>
        <taxon>Noctuoidea</taxon>
        <taxon>Noctuidae</taxon>
        <taxon>Noctuinae</taxon>
        <taxon>Hadenini</taxon>
        <taxon>Mythimna</taxon>
    </lineage>
</organism>
<evidence type="ECO:0000313" key="3">
    <source>
        <dbReference type="Proteomes" id="UP001231518"/>
    </source>
</evidence>
<gene>
    <name evidence="2" type="ORF">PYW07_011561</name>
</gene>
<accession>A0AAD7YA33</accession>
<proteinExistence type="inferred from homology"/>
<dbReference type="SUPFAM" id="SSF47473">
    <property type="entry name" value="EF-hand"/>
    <property type="match status" value="1"/>
</dbReference>
<comment type="caution">
    <text evidence="2">The sequence shown here is derived from an EMBL/GenBank/DDBJ whole genome shotgun (WGS) entry which is preliminary data.</text>
</comment>
<dbReference type="Proteomes" id="UP001231518">
    <property type="component" value="Chromosome 28"/>
</dbReference>